<evidence type="ECO:0000256" key="12">
    <source>
        <dbReference type="SAM" id="MobiDB-lite"/>
    </source>
</evidence>
<feature type="signal peptide" evidence="13">
    <location>
        <begin position="1"/>
        <end position="21"/>
    </location>
</feature>
<feature type="compositionally biased region" description="Acidic residues" evidence="12">
    <location>
        <begin position="261"/>
        <end position="271"/>
    </location>
</feature>
<dbReference type="InterPro" id="IPR040693">
    <property type="entry name" value="UGGT_TRXL_1"/>
</dbReference>
<proteinExistence type="inferred from homology"/>
<dbReference type="KEGG" id="tpal:117643798"/>
<keyword evidence="7 13" id="KW-0732">Signal</keyword>
<comment type="cofactor">
    <cofactor evidence="1">
        <name>Ca(2+)</name>
        <dbReference type="ChEBI" id="CHEBI:29108"/>
    </cofactor>
</comment>
<keyword evidence="8" id="KW-0256">Endoplasmic reticulum</keyword>
<sequence length="1558" mass="175846">MTVNLWVVVALAAILPNALHTASPAKKPKSVTTLINSKWEATPFALEIAEYLAEENRDSMWSYIDEVSSLSTPLVEQGSDQVVYDKSLAIASRFISNTQIQLMKLALSLHIYAPKVEMYSQMAREHGLVDKGCPCAALLNGKLLCHSSELEAVIAKETVNPSTNIKNGETYRVDHHYPGSENRSLVVILYGEIGTSEFSQFHKVLKNQAVEGKIGYVLRHYVKERPNRRLRLSGYGVELQMKSTEYKAQDDTEVKGGSEGESQEEKEDEEIEGFNFNTLKTLYPDKVENLDKLRQNLLESSNEMAPLKAWQFQELSLQAAERIMSSPREEALQVLTHIAQNFPLQARSLVRTVVNPEMKKEMKQNQDLFSTSLNIQPQDTAIFINGMFFDLDVVDMISLLEIIRQEQRLMQGLHTIGVSDKRMNALMALDLSSGTGGTTEYGIDIRDSAVFWANDIENDKVYKRWPVSLRDLLRPTFPGMLRSIRRNLFNLVIIADPSKLDSFPILKLAESFIHHQSPLHIGVVLATTPDSEATGFTDASVALLNGYNYAVENGSPSDGLSFLTDVYAAIKTENRNVKVADVHKKLKAKYKGVDLEDVFGPESDYNTGRKLAREFVDRSGLRKLPQVLLNGIPLPDKSLTADDFEEAVLSEIMSQTPTFQKAVYKGELRDSDNVIDFIMDRPNIMPRLNERILNTENTQQIDLMRTVTSVEESISPEVFSLLGTSDQSALMVSTIRYFTPRKQSKTYFLTNWVVADLSSSCNKGRNLLQSALKQMKSSGVVRVGLVVNPSGSSGDNLLNRVALAALKVLSPEEATNFMLKLLDNSDVIKRLLAGEKKLADLKLSGIDVAAIEATADSKPIRDTMERHLMYAERTLGLKPSQLAVVSNGRVLGAFEATEDFTVDDFSLLERHSYSTHIDKIKGALQPASSVSFFSEDDEEDATELTSDIAMRIVSLLISHPQSRSRFEIPTFTSDHSVIDIPASKPSEPALRIDVIVDPVSRGAQRIGPILLTLQTALNCRIRVFLNSVEKNSDMPLKSFYRFVLEPELQFTSEGQLTLGPMARFTNLPEAPLLTQNLQVPENWLVESVTSPYDLDNIRLEDVVGNVHSEYELEYLLLEGHCFEAMTGNPPRGLQITLETENSPVKVDTIVMANLGYFQLKANPGAWVLRLRPGRSADLFDIVSHDGSDTPPNSTDIKVVISSFRSHVLKLRVQKKPDKMNMDLLSEDDDGNNPGIWNSITSTFGSNQKPGEEEHEEKLNIFSVASGHLYERFLRIMMLSVLKQTKTPVKFWFLKNYLSPTFKDFLPHMASEFGFEYELVQYKWPRWLHQQTEKQRIIWGYKILFLDVLFPLDVKKIIFVDADQVVRADLKELHDLDLGGAPYGYTPFCESRKEMDGFRFWKQGYWRSHLQGRRYHISALYVVDLKRFRRIAAGDRLRGQYQALSQDPNSLSNLDQDLPNNMIHQVSIKSLPQEWLWCETWCDDSSKQHAKTIDLCNNPLTKEAKLTAAMRILPEWKGYDDQIKKLQQKVQSDSLEAHSEFSQTQSSDKSHTGKHHTEL</sequence>
<evidence type="ECO:0000259" key="17">
    <source>
        <dbReference type="Pfam" id="PF18403"/>
    </source>
</evidence>
<evidence type="ECO:0000256" key="2">
    <source>
        <dbReference type="ARBA" id="ARBA00004319"/>
    </source>
</evidence>
<feature type="domain" description="UGGT thioredoxin-like" evidence="14">
    <location>
        <begin position="41"/>
        <end position="227"/>
    </location>
</feature>
<dbReference type="RefSeq" id="XP_034238785.1">
    <property type="nucleotide sequence ID" value="XM_034382894.1"/>
</dbReference>
<evidence type="ECO:0000259" key="14">
    <source>
        <dbReference type="Pfam" id="PF18400"/>
    </source>
</evidence>
<feature type="domain" description="UDP-glucose:glycoprotein glucosyltransferase thioredoxin-like" evidence="17">
    <location>
        <begin position="726"/>
        <end position="955"/>
    </location>
</feature>
<dbReference type="InParanoid" id="A0A6P8YNL1"/>
<keyword evidence="9" id="KW-0325">Glycoprotein</keyword>
<evidence type="ECO:0000256" key="4">
    <source>
        <dbReference type="ARBA" id="ARBA00006351"/>
    </source>
</evidence>
<dbReference type="GO" id="GO:0018279">
    <property type="term" value="P:protein N-linked glycosylation via asparagine"/>
    <property type="evidence" value="ECO:0007669"/>
    <property type="project" value="TreeGrafter"/>
</dbReference>
<dbReference type="Proteomes" id="UP000515158">
    <property type="component" value="Unplaced"/>
</dbReference>
<evidence type="ECO:0000256" key="6">
    <source>
        <dbReference type="ARBA" id="ARBA00022679"/>
    </source>
</evidence>
<dbReference type="Pfam" id="PF18402">
    <property type="entry name" value="Thioredoxin_14"/>
    <property type="match status" value="1"/>
</dbReference>
<evidence type="ECO:0000256" key="5">
    <source>
        <dbReference type="ARBA" id="ARBA00022676"/>
    </source>
</evidence>
<feature type="compositionally biased region" description="Polar residues" evidence="12">
    <location>
        <begin position="1528"/>
        <end position="1546"/>
    </location>
</feature>
<evidence type="ECO:0000259" key="16">
    <source>
        <dbReference type="Pfam" id="PF18402"/>
    </source>
</evidence>
<evidence type="ECO:0000313" key="19">
    <source>
        <dbReference type="Proteomes" id="UP000515158"/>
    </source>
</evidence>
<keyword evidence="6" id="KW-0808">Transferase</keyword>
<evidence type="ECO:0000313" key="20">
    <source>
        <dbReference type="RefSeq" id="XP_034238785.1"/>
    </source>
</evidence>
<dbReference type="InterPro" id="IPR040692">
    <property type="entry name" value="UGGT_TRXL_3"/>
</dbReference>
<dbReference type="Pfam" id="PF18404">
    <property type="entry name" value="Glyco_transf_24"/>
    <property type="match status" value="1"/>
</dbReference>
<evidence type="ECO:0000259" key="15">
    <source>
        <dbReference type="Pfam" id="PF18401"/>
    </source>
</evidence>
<dbReference type="InterPro" id="IPR009448">
    <property type="entry name" value="UDP-g_GGtrans"/>
</dbReference>
<dbReference type="InterPro" id="IPR040497">
    <property type="entry name" value="Glyco_transf_24"/>
</dbReference>
<gene>
    <name evidence="20" type="primary">LOC117643798</name>
</gene>
<dbReference type="InterPro" id="IPR040694">
    <property type="entry name" value="UGGT_TRXL_2"/>
</dbReference>
<dbReference type="Pfam" id="PF18401">
    <property type="entry name" value="Thioredoxin_13"/>
    <property type="match status" value="1"/>
</dbReference>
<evidence type="ECO:0000256" key="7">
    <source>
        <dbReference type="ARBA" id="ARBA00022729"/>
    </source>
</evidence>
<feature type="domain" description="Glucosyltransferase 24 catalytic" evidence="18">
    <location>
        <begin position="1258"/>
        <end position="1525"/>
    </location>
</feature>
<evidence type="ECO:0000256" key="11">
    <source>
        <dbReference type="ARBA" id="ARBA00048456"/>
    </source>
</evidence>
<dbReference type="OrthoDB" id="27683at2759"/>
<dbReference type="GeneID" id="117643798"/>
<dbReference type="GO" id="GO:0036503">
    <property type="term" value="P:ERAD pathway"/>
    <property type="evidence" value="ECO:0007669"/>
    <property type="project" value="TreeGrafter"/>
</dbReference>
<dbReference type="GO" id="GO:0003980">
    <property type="term" value="F:UDP-glucose:glycoprotein glucosyltransferase activity"/>
    <property type="evidence" value="ECO:0007669"/>
    <property type="project" value="InterPro"/>
</dbReference>
<comment type="function">
    <text evidence="10">Recognizes glycoproteins with minor folding defects. Reglucosylates single N-glycans near the misfolded part of the protein, thus providing quality control for protein folding in the endoplasmic reticulum. Reglucosylated proteins are recognized by calreticulin for recycling to the endoplasmic reticulum and refolding or degradation.</text>
</comment>
<organism evidence="20">
    <name type="scientific">Thrips palmi</name>
    <name type="common">Melon thrips</name>
    <dbReference type="NCBI Taxonomy" id="161013"/>
    <lineage>
        <taxon>Eukaryota</taxon>
        <taxon>Metazoa</taxon>
        <taxon>Ecdysozoa</taxon>
        <taxon>Arthropoda</taxon>
        <taxon>Hexapoda</taxon>
        <taxon>Insecta</taxon>
        <taxon>Pterygota</taxon>
        <taxon>Neoptera</taxon>
        <taxon>Paraneoptera</taxon>
        <taxon>Thysanoptera</taxon>
        <taxon>Terebrantia</taxon>
        <taxon>Thripoidea</taxon>
        <taxon>Thripidae</taxon>
        <taxon>Thrips</taxon>
    </lineage>
</organism>
<keyword evidence="5" id="KW-0328">Glycosyltransferase</keyword>
<dbReference type="InterPro" id="IPR040525">
    <property type="entry name" value="UGGT_TRXL_4"/>
</dbReference>
<dbReference type="UniPathway" id="UPA00378"/>
<feature type="compositionally biased region" description="Basic and acidic residues" evidence="12">
    <location>
        <begin position="1547"/>
        <end position="1558"/>
    </location>
</feature>
<dbReference type="Pfam" id="PF06427">
    <property type="entry name" value="UDP-g_GGTase"/>
    <property type="match status" value="1"/>
</dbReference>
<dbReference type="PANTHER" id="PTHR11226:SF0">
    <property type="entry name" value="UDP-GLUCOSE:GLYCOPROTEIN GLUCOSYLTRANSFERASE"/>
    <property type="match status" value="1"/>
</dbReference>
<evidence type="ECO:0000256" key="3">
    <source>
        <dbReference type="ARBA" id="ARBA00004922"/>
    </source>
</evidence>
<evidence type="ECO:0000256" key="1">
    <source>
        <dbReference type="ARBA" id="ARBA00001913"/>
    </source>
</evidence>
<feature type="domain" description="UGGT thioredoxin-like" evidence="16">
    <location>
        <begin position="443"/>
        <end position="692"/>
    </location>
</feature>
<dbReference type="GO" id="GO:0051082">
    <property type="term" value="F:unfolded protein binding"/>
    <property type="evidence" value="ECO:0007669"/>
    <property type="project" value="TreeGrafter"/>
</dbReference>
<dbReference type="GO" id="GO:0005788">
    <property type="term" value="C:endoplasmic reticulum lumen"/>
    <property type="evidence" value="ECO:0007669"/>
    <property type="project" value="UniProtKB-SubCell"/>
</dbReference>
<reference evidence="20" key="1">
    <citation type="submission" date="2025-08" db="UniProtKB">
        <authorList>
            <consortium name="RefSeq"/>
        </authorList>
    </citation>
    <scope>IDENTIFICATION</scope>
    <source>
        <tissue evidence="20">Total insect</tissue>
    </source>
</reference>
<evidence type="ECO:0000259" key="18">
    <source>
        <dbReference type="Pfam" id="PF18404"/>
    </source>
</evidence>
<accession>A0A6P8YNL1</accession>
<feature type="region of interest" description="Disordered" evidence="12">
    <location>
        <begin position="246"/>
        <end position="271"/>
    </location>
</feature>
<dbReference type="Gene3D" id="3.90.550.10">
    <property type="entry name" value="Spore Coat Polysaccharide Biosynthesis Protein SpsA, Chain A"/>
    <property type="match status" value="1"/>
</dbReference>
<feature type="region of interest" description="Disordered" evidence="12">
    <location>
        <begin position="1528"/>
        <end position="1558"/>
    </location>
</feature>
<evidence type="ECO:0000256" key="9">
    <source>
        <dbReference type="ARBA" id="ARBA00023180"/>
    </source>
</evidence>
<evidence type="ECO:0000256" key="13">
    <source>
        <dbReference type="SAM" id="SignalP"/>
    </source>
</evidence>
<evidence type="ECO:0000256" key="8">
    <source>
        <dbReference type="ARBA" id="ARBA00022824"/>
    </source>
</evidence>
<comment type="catalytic activity">
    <reaction evidence="11">
        <text>N(4)-(alpha-D-Man-(1-&gt;2)-alpha-D-Man-(1-&gt;2)-alpha-D-Man-(1-&gt;3)-[alpha-D-Man-(1-&gt;2)-alpha-D-Man-(1-&gt;3)-[alpha-D-Man-(1-&gt;2)-alpha-D-Man-(1-&gt;6)]-alpha-D-Man-(1-&gt;6)]-beta-D-Man-(1-&gt;4)-beta-D-GlcNAc-(1-&gt;4)-beta-D-GlcNAc)-L-asparaginyl-[protein] (N-glucan mannose isomer 9A1,2,3B1,2,3) + UDP-alpha-D-glucose = N(4)-(alpha-D-Glc-(1-&gt;3)-alpha-D-Man-(1-&gt;2)-alpha-D-Man-(1-&gt;2)-alpha-D-Man-(1-&gt;3)-[alpha-D-Man-(1-&gt;2)-alpha-D-Man-(1-&gt;3)-[alpha-D-Man-(1-&gt;2)-alpha-D-Man-(1-&gt;6)]-alpha-D-Man-(1-&gt;6)]-beta-D-Man-(1-&gt;4)-beta-D-GlcNAc-(1-&gt;4)-beta-D-GlcNAc)-L-asparaginyl-[protein] + UDP + H(+)</text>
        <dbReference type="Rhea" id="RHEA:61304"/>
        <dbReference type="Rhea" id="RHEA-COMP:14356"/>
        <dbReference type="Rhea" id="RHEA-COMP:14357"/>
        <dbReference type="ChEBI" id="CHEBI:15378"/>
        <dbReference type="ChEBI" id="CHEBI:58223"/>
        <dbReference type="ChEBI" id="CHEBI:58885"/>
        <dbReference type="ChEBI" id="CHEBI:59080"/>
        <dbReference type="ChEBI" id="CHEBI:139493"/>
    </reaction>
</comment>
<dbReference type="SUPFAM" id="SSF53448">
    <property type="entry name" value="Nucleotide-diphospho-sugar transferases"/>
    <property type="match status" value="1"/>
</dbReference>
<dbReference type="Pfam" id="PF18403">
    <property type="entry name" value="Thioredoxin_15"/>
    <property type="match status" value="1"/>
</dbReference>
<feature type="compositionally biased region" description="Basic and acidic residues" evidence="12">
    <location>
        <begin position="246"/>
        <end position="258"/>
    </location>
</feature>
<protein>
    <submittedName>
        <fullName evidence="20">UDP-glucose:glycoprotein glucosyltransferase</fullName>
    </submittedName>
</protein>
<dbReference type="Pfam" id="PF18400">
    <property type="entry name" value="Thioredoxin_12"/>
    <property type="match status" value="1"/>
</dbReference>
<dbReference type="PANTHER" id="PTHR11226">
    <property type="entry name" value="UDP-GLUCOSE GLYCOPROTEIN:GLUCOSYLTRANSFERASE"/>
    <property type="match status" value="1"/>
</dbReference>
<keyword evidence="19" id="KW-1185">Reference proteome</keyword>
<dbReference type="FunCoup" id="A0A6P8YNL1">
    <property type="interactions" value="1522"/>
</dbReference>
<comment type="similarity">
    <text evidence="4">Belongs to the glycosyltransferase 8 family.</text>
</comment>
<feature type="domain" description="UGGT thioredoxin-like" evidence="15">
    <location>
        <begin position="301"/>
        <end position="430"/>
    </location>
</feature>
<feature type="chain" id="PRO_5027625416" evidence="13">
    <location>
        <begin position="22"/>
        <end position="1558"/>
    </location>
</feature>
<name>A0A6P8YNL1_THRPL</name>
<comment type="subcellular location">
    <subcellularLocation>
        <location evidence="2">Endoplasmic reticulum lumen</location>
    </subcellularLocation>
</comment>
<comment type="pathway">
    <text evidence="3">Protein modification; protein glycosylation.</text>
</comment>
<evidence type="ECO:0000256" key="10">
    <source>
        <dbReference type="ARBA" id="ARBA00045874"/>
    </source>
</evidence>
<dbReference type="CTD" id="40055"/>
<dbReference type="FunFam" id="3.90.550.10:FF:000004">
    <property type="entry name" value="UDP-glucose glycoprotein glucosyltransferase 1"/>
    <property type="match status" value="1"/>
</dbReference>
<dbReference type="InterPro" id="IPR029044">
    <property type="entry name" value="Nucleotide-diphossugar_trans"/>
</dbReference>
<dbReference type="CDD" id="cd06432">
    <property type="entry name" value="GT8_HUGT1_C_like"/>
    <property type="match status" value="1"/>
</dbReference>